<dbReference type="SMART" id="SM00179">
    <property type="entry name" value="EGF_CA"/>
    <property type="match status" value="1"/>
</dbReference>
<dbReference type="SUPFAM" id="SSF56436">
    <property type="entry name" value="C-type lectin-like"/>
    <property type="match status" value="1"/>
</dbReference>
<dbReference type="Gene3D" id="2.10.25.10">
    <property type="entry name" value="Laminin"/>
    <property type="match status" value="1"/>
</dbReference>
<dbReference type="PROSITE" id="PS50041">
    <property type="entry name" value="C_TYPE_LECTIN_2"/>
    <property type="match status" value="1"/>
</dbReference>
<dbReference type="AlphaFoldDB" id="A0A8J1TU02"/>
<dbReference type="GO" id="GO:0005509">
    <property type="term" value="F:calcium ion binding"/>
    <property type="evidence" value="ECO:0007669"/>
    <property type="project" value="InterPro"/>
</dbReference>
<dbReference type="CDD" id="cd00037">
    <property type="entry name" value="CLECT"/>
    <property type="match status" value="1"/>
</dbReference>
<evidence type="ECO:0000313" key="3">
    <source>
        <dbReference type="Proteomes" id="UP000749559"/>
    </source>
</evidence>
<keyword evidence="1" id="KW-1015">Disulfide bond</keyword>
<sequence>MMAMQTEIYLVTFACVVSFIETHVAEIAIKVSKHQLTNLKYEKFPNAERLDNPWKSFKVVTNARCAATCSASPDICKSYNLRKLSGDRTYRAVCELNGPSATPPTDAYDNGDHYDRDECHVNNGGCSDICTNTFGSFVCSCPPNGYVKADGLTCTFPCPEFFTYNGEMSSCYMFVTIKKAWSEALSHCATINANLVAIESEKEDDFIRAEIRRKGMRWPGFNDDSFYTGGMKVPPDQSETILLRCGNFVDLLLVVLFGDTQR</sequence>
<dbReference type="CDD" id="cd00054">
    <property type="entry name" value="EGF_CA"/>
    <property type="match status" value="1"/>
</dbReference>
<dbReference type="EMBL" id="CAIIXF020000007">
    <property type="protein sequence ID" value="CAH1789692.1"/>
    <property type="molecule type" value="Genomic_DNA"/>
</dbReference>
<dbReference type="InterPro" id="IPR016186">
    <property type="entry name" value="C-type_lectin-like/link_sf"/>
</dbReference>
<dbReference type="Proteomes" id="UP000749559">
    <property type="component" value="Unassembled WGS sequence"/>
</dbReference>
<dbReference type="SUPFAM" id="SSF57196">
    <property type="entry name" value="EGF/Laminin"/>
    <property type="match status" value="1"/>
</dbReference>
<dbReference type="Pfam" id="PF14670">
    <property type="entry name" value="FXa_inhibition"/>
    <property type="match status" value="1"/>
</dbReference>
<proteinExistence type="predicted"/>
<organism evidence="2 3">
    <name type="scientific">Owenia fusiformis</name>
    <name type="common">Polychaete worm</name>
    <dbReference type="NCBI Taxonomy" id="6347"/>
    <lineage>
        <taxon>Eukaryota</taxon>
        <taxon>Metazoa</taxon>
        <taxon>Spiralia</taxon>
        <taxon>Lophotrochozoa</taxon>
        <taxon>Annelida</taxon>
        <taxon>Polychaeta</taxon>
        <taxon>Sedentaria</taxon>
        <taxon>Canalipalpata</taxon>
        <taxon>Sabellida</taxon>
        <taxon>Oweniida</taxon>
        <taxon>Oweniidae</taxon>
        <taxon>Owenia</taxon>
    </lineage>
</organism>
<name>A0A8J1TU02_OWEFU</name>
<accession>A0A8J1TU02</accession>
<keyword evidence="3" id="KW-1185">Reference proteome</keyword>
<dbReference type="InterPro" id="IPR018097">
    <property type="entry name" value="EGF_Ca-bd_CS"/>
</dbReference>
<dbReference type="InterPro" id="IPR001304">
    <property type="entry name" value="C-type_lectin-like"/>
</dbReference>
<evidence type="ECO:0000256" key="1">
    <source>
        <dbReference type="ARBA" id="ARBA00023157"/>
    </source>
</evidence>
<dbReference type="InterPro" id="IPR001881">
    <property type="entry name" value="EGF-like_Ca-bd_dom"/>
</dbReference>
<reference evidence="2" key="1">
    <citation type="submission" date="2022-03" db="EMBL/GenBank/DDBJ databases">
        <authorList>
            <person name="Martin C."/>
        </authorList>
    </citation>
    <scope>NUCLEOTIDE SEQUENCE</scope>
</reference>
<comment type="caution">
    <text evidence="2">The sequence shown here is derived from an EMBL/GenBank/DDBJ whole genome shotgun (WGS) entry which is preliminary data.</text>
</comment>
<dbReference type="InterPro" id="IPR016187">
    <property type="entry name" value="CTDL_fold"/>
</dbReference>
<evidence type="ECO:0000313" key="2">
    <source>
        <dbReference type="EMBL" id="CAH1789692.1"/>
    </source>
</evidence>
<protein>
    <submittedName>
        <fullName evidence="2">Uncharacterized protein</fullName>
    </submittedName>
</protein>
<dbReference type="OrthoDB" id="6094327at2759"/>
<gene>
    <name evidence="2" type="ORF">OFUS_LOCUS15007</name>
</gene>
<dbReference type="PROSITE" id="PS01187">
    <property type="entry name" value="EGF_CA"/>
    <property type="match status" value="1"/>
</dbReference>
<dbReference type="Gene3D" id="3.10.100.10">
    <property type="entry name" value="Mannose-Binding Protein A, subunit A"/>
    <property type="match status" value="1"/>
</dbReference>